<name>A0AAD1U5S0_EUPCR</name>
<accession>A0AAD1U5S0</accession>
<protein>
    <submittedName>
        <fullName evidence="1">Uncharacterized protein</fullName>
    </submittedName>
</protein>
<sequence>MPVRNRPYAFFMPNYPMVNCMPYQFTSCFDKSPESSEVGSMLKYEFKAENEKCEKQKYNTKSIFKQQEELKVYYYDLGDQICQELTESHNEVLESISAKLKKAKWVQNNPNRSEDLYKASSEIDQPNPFHSKISAECKKLLVDIPGELEGPLKIKKTQISSLIKVDYEQKTTASEEVVGAPIFSGTLKPAEVPKTAEAPKPKMLTNEGSRASFIDTASDTDTTEIFEEEKLDVNSLFGFKALTSKKQIEAKASTDFTENSTKATCHRKRGRPRKDFAALPVKKMLAFLKAELLKKLKPLKESKRSDSVFIAIFRAIKKIPLWLLKKLKSKGRYKLDLRSQANCKLTIETYQEIYDYFIKILLELDITDRFQGRKDAFIHFCAIAFPAKRLLQLYQPDGTEDPDLAQKKEDLERLNKLLGQRNLNCYIKLRQFCKENPMMVSLIELFLTLVDKKEEKPHGPLARLYEIVKESDKKPSGS</sequence>
<dbReference type="AlphaFoldDB" id="A0AAD1U5S0"/>
<comment type="caution">
    <text evidence="1">The sequence shown here is derived from an EMBL/GenBank/DDBJ whole genome shotgun (WGS) entry which is preliminary data.</text>
</comment>
<gene>
    <name evidence="1" type="ORF">ECRASSUSDP1_LOCUS1107</name>
</gene>
<evidence type="ECO:0000313" key="2">
    <source>
        <dbReference type="Proteomes" id="UP001295684"/>
    </source>
</evidence>
<keyword evidence="2" id="KW-1185">Reference proteome</keyword>
<dbReference type="Proteomes" id="UP001295684">
    <property type="component" value="Unassembled WGS sequence"/>
</dbReference>
<reference evidence="1" key="1">
    <citation type="submission" date="2023-07" db="EMBL/GenBank/DDBJ databases">
        <authorList>
            <consortium name="AG Swart"/>
            <person name="Singh M."/>
            <person name="Singh A."/>
            <person name="Seah K."/>
            <person name="Emmerich C."/>
        </authorList>
    </citation>
    <scope>NUCLEOTIDE SEQUENCE</scope>
    <source>
        <strain evidence="1">DP1</strain>
    </source>
</reference>
<dbReference type="EMBL" id="CAMPGE010001045">
    <property type="protein sequence ID" value="CAI2359813.1"/>
    <property type="molecule type" value="Genomic_DNA"/>
</dbReference>
<organism evidence="1 2">
    <name type="scientific">Euplotes crassus</name>
    <dbReference type="NCBI Taxonomy" id="5936"/>
    <lineage>
        <taxon>Eukaryota</taxon>
        <taxon>Sar</taxon>
        <taxon>Alveolata</taxon>
        <taxon>Ciliophora</taxon>
        <taxon>Intramacronucleata</taxon>
        <taxon>Spirotrichea</taxon>
        <taxon>Hypotrichia</taxon>
        <taxon>Euplotida</taxon>
        <taxon>Euplotidae</taxon>
        <taxon>Moneuplotes</taxon>
    </lineage>
</organism>
<proteinExistence type="predicted"/>
<evidence type="ECO:0000313" key="1">
    <source>
        <dbReference type="EMBL" id="CAI2359813.1"/>
    </source>
</evidence>